<protein>
    <submittedName>
        <fullName evidence="2">Uncharacterized protein</fullName>
    </submittedName>
</protein>
<name>A0A437AIS2_9MICR</name>
<keyword evidence="1" id="KW-0732">Signal</keyword>
<reference evidence="2 3" key="1">
    <citation type="submission" date="2018-10" db="EMBL/GenBank/DDBJ databases">
        <title>Draft genome sequence of the microsporidian Tubulinosema ratisbonensis.</title>
        <authorList>
            <person name="Polonais V."/>
            <person name="Peyretaillade E."/>
            <person name="Niehus S."/>
            <person name="Wawrzyniak I."/>
            <person name="Franchet A."/>
            <person name="Gaspin C."/>
            <person name="Reichstadt M."/>
            <person name="Belser C."/>
            <person name="Labadie K."/>
            <person name="Delbac F."/>
            <person name="Ferrandon D."/>
        </authorList>
    </citation>
    <scope>NUCLEOTIDE SEQUENCE [LARGE SCALE GENOMIC DNA]</scope>
    <source>
        <strain evidence="2 3">Franzen</strain>
    </source>
</reference>
<proteinExistence type="predicted"/>
<evidence type="ECO:0000256" key="1">
    <source>
        <dbReference type="SAM" id="SignalP"/>
    </source>
</evidence>
<sequence length="223" mass="26272">MNICLFLIVGLVRLSQSVNTRREYKKEKVRQIIKDLKDNPHNPLRRFEELLAIGLKEFENTLEEVGDPKYVKPLIPNNFMMLDLLDSDEFRQLVQINRQAMEITLTPIIEFYSDVLSFLIPLTQQNDTSTKLLMRKLTELMETFDLLQTRNCCEMFIRKYRKYFSKNVFNLAVNIQNPLKKAVISNGYASRLQTLGEEILSDLQFVYEICFEIFDCAHLQSKE</sequence>
<dbReference type="AlphaFoldDB" id="A0A437AIS2"/>
<organism evidence="2 3">
    <name type="scientific">Tubulinosema ratisbonensis</name>
    <dbReference type="NCBI Taxonomy" id="291195"/>
    <lineage>
        <taxon>Eukaryota</taxon>
        <taxon>Fungi</taxon>
        <taxon>Fungi incertae sedis</taxon>
        <taxon>Microsporidia</taxon>
        <taxon>Tubulinosematoidea</taxon>
        <taxon>Tubulinosematidae</taxon>
        <taxon>Tubulinosema</taxon>
    </lineage>
</organism>
<feature type="chain" id="PRO_5019216125" evidence="1">
    <location>
        <begin position="18"/>
        <end position="223"/>
    </location>
</feature>
<dbReference type="Proteomes" id="UP000282876">
    <property type="component" value="Unassembled WGS sequence"/>
</dbReference>
<evidence type="ECO:0000313" key="2">
    <source>
        <dbReference type="EMBL" id="RVD91075.1"/>
    </source>
</evidence>
<gene>
    <name evidence="2" type="ORF">TUBRATIS_24810</name>
</gene>
<feature type="signal peptide" evidence="1">
    <location>
        <begin position="1"/>
        <end position="17"/>
    </location>
</feature>
<accession>A0A437AIS2</accession>
<comment type="caution">
    <text evidence="2">The sequence shown here is derived from an EMBL/GenBank/DDBJ whole genome shotgun (WGS) entry which is preliminary data.</text>
</comment>
<evidence type="ECO:0000313" key="3">
    <source>
        <dbReference type="Proteomes" id="UP000282876"/>
    </source>
</evidence>
<keyword evidence="3" id="KW-1185">Reference proteome</keyword>
<dbReference type="EMBL" id="RCSS01000655">
    <property type="protein sequence ID" value="RVD91075.1"/>
    <property type="molecule type" value="Genomic_DNA"/>
</dbReference>
<dbReference type="VEuPathDB" id="MicrosporidiaDB:TUBRATIS_24810"/>